<name>A0ABN3IN95_9ACTN</name>
<feature type="transmembrane region" description="Helical" evidence="5">
    <location>
        <begin position="116"/>
        <end position="147"/>
    </location>
</feature>
<evidence type="ECO:0000256" key="2">
    <source>
        <dbReference type="ARBA" id="ARBA00022692"/>
    </source>
</evidence>
<dbReference type="Pfam" id="PF13515">
    <property type="entry name" value="FUSC_2"/>
    <property type="match status" value="1"/>
</dbReference>
<dbReference type="EMBL" id="BAAARW010000006">
    <property type="protein sequence ID" value="GAA2409326.1"/>
    <property type="molecule type" value="Genomic_DNA"/>
</dbReference>
<feature type="transmembrane region" description="Helical" evidence="5">
    <location>
        <begin position="88"/>
        <end position="110"/>
    </location>
</feature>
<comment type="caution">
    <text evidence="7">The sequence shown here is derived from an EMBL/GenBank/DDBJ whole genome shotgun (WGS) entry which is preliminary data.</text>
</comment>
<protein>
    <submittedName>
        <fullName evidence="7">Aromatic acid exporter family protein</fullName>
    </submittedName>
</protein>
<keyword evidence="4 5" id="KW-0472">Membrane</keyword>
<gene>
    <name evidence="7" type="ORF">GCM10010191_17380</name>
</gene>
<comment type="subcellular location">
    <subcellularLocation>
        <location evidence="1">Membrane</location>
        <topology evidence="1">Multi-pass membrane protein</topology>
    </subcellularLocation>
</comment>
<evidence type="ECO:0000256" key="4">
    <source>
        <dbReference type="ARBA" id="ARBA00023136"/>
    </source>
</evidence>
<reference evidence="7 8" key="1">
    <citation type="journal article" date="2019" name="Int. J. Syst. Evol. Microbiol.">
        <title>The Global Catalogue of Microorganisms (GCM) 10K type strain sequencing project: providing services to taxonomists for standard genome sequencing and annotation.</title>
        <authorList>
            <consortium name="The Broad Institute Genomics Platform"/>
            <consortium name="The Broad Institute Genome Sequencing Center for Infectious Disease"/>
            <person name="Wu L."/>
            <person name="Ma J."/>
        </authorList>
    </citation>
    <scope>NUCLEOTIDE SEQUENCE [LARGE SCALE GENOMIC DNA]</scope>
    <source>
        <strain evidence="7 8">JCM 3325</strain>
    </source>
</reference>
<keyword evidence="2 5" id="KW-0812">Transmembrane</keyword>
<organism evidence="7 8">
    <name type="scientific">Actinomadura vinacea</name>
    <dbReference type="NCBI Taxonomy" id="115336"/>
    <lineage>
        <taxon>Bacteria</taxon>
        <taxon>Bacillati</taxon>
        <taxon>Actinomycetota</taxon>
        <taxon>Actinomycetes</taxon>
        <taxon>Streptosporangiales</taxon>
        <taxon>Thermomonosporaceae</taxon>
        <taxon>Actinomadura</taxon>
    </lineage>
</organism>
<dbReference type="Proteomes" id="UP001501231">
    <property type="component" value="Unassembled WGS sequence"/>
</dbReference>
<accession>A0ABN3IN95</accession>
<keyword evidence="3 5" id="KW-1133">Transmembrane helix</keyword>
<evidence type="ECO:0000256" key="1">
    <source>
        <dbReference type="ARBA" id="ARBA00004141"/>
    </source>
</evidence>
<evidence type="ECO:0000313" key="8">
    <source>
        <dbReference type="Proteomes" id="UP001501231"/>
    </source>
</evidence>
<keyword evidence="8" id="KW-1185">Reference proteome</keyword>
<evidence type="ECO:0000256" key="5">
    <source>
        <dbReference type="SAM" id="Phobius"/>
    </source>
</evidence>
<feature type="transmembrane region" description="Helical" evidence="5">
    <location>
        <begin position="159"/>
        <end position="177"/>
    </location>
</feature>
<feature type="domain" description="Integral membrane bound transporter" evidence="6">
    <location>
        <begin position="49"/>
        <end position="170"/>
    </location>
</feature>
<evidence type="ECO:0000313" key="7">
    <source>
        <dbReference type="EMBL" id="GAA2409326.1"/>
    </source>
</evidence>
<proteinExistence type="predicted"/>
<evidence type="ECO:0000259" key="6">
    <source>
        <dbReference type="Pfam" id="PF13515"/>
    </source>
</evidence>
<sequence>MRPAGGEDGAPGLLVRAGKRARTALRERVQRLGRMGPPIVQCALAAALAWLIAADVLGHPRPFFAPIAVVLCVGAGMGQRIRRVVELVVGVSVGIGVGDLLVSVIGTGAWQIALVVALAMTVAVFLDAGALITLQAGSSAVLVATLLPPGGREGPDRMLDALIGGLLGLAAIALFSGDPTKLIRPQGRRLFDELALALTGAADAVRQRDPQLAEEALERARGTQQAIDEYRAALTAADEVVSLSPVRRRRRRRALERYTTAAEPLDHALRNARVLLRRTASALHSHEPVPDFLATSLDRLAHAAAELGRELAEQRDATAARASLEETAALLVTTARSGFSTQVVAAQARSVTVDLLQATGLDFQDARAALPPVAGEPPKPGVHGGS</sequence>
<evidence type="ECO:0000256" key="3">
    <source>
        <dbReference type="ARBA" id="ARBA00022989"/>
    </source>
</evidence>
<dbReference type="RefSeq" id="WP_344588110.1">
    <property type="nucleotide sequence ID" value="NZ_BAAARW010000006.1"/>
</dbReference>
<dbReference type="InterPro" id="IPR049453">
    <property type="entry name" value="Memb_transporter_dom"/>
</dbReference>
<feature type="transmembrane region" description="Helical" evidence="5">
    <location>
        <begin position="38"/>
        <end position="57"/>
    </location>
</feature>